<evidence type="ECO:0000259" key="1">
    <source>
        <dbReference type="PROSITE" id="PS51725"/>
    </source>
</evidence>
<dbReference type="InterPro" id="IPR007138">
    <property type="entry name" value="ABM_dom"/>
</dbReference>
<name>A0A2S3W310_9PROT</name>
<dbReference type="EMBL" id="POTC01000010">
    <property type="protein sequence ID" value="POF63217.1"/>
    <property type="molecule type" value="Genomic_DNA"/>
</dbReference>
<reference evidence="2 3" key="1">
    <citation type="submission" date="2018-01" db="EMBL/GenBank/DDBJ databases">
        <title>Draft Genome Sequence of Komagataeibacter maltaceti LMG 1529, a Vinegar Producing Acetic Acid Bacterium Isolated from Malt Vinegar Brewery Acetifiers.</title>
        <authorList>
            <person name="Zhang Q."/>
            <person name="Hollensteiner J."/>
            <person name="Poehlein A."/>
            <person name="Daniel R."/>
        </authorList>
    </citation>
    <scope>NUCLEOTIDE SEQUENCE [LARGE SCALE GENOMIC DNA]</scope>
    <source>
        <strain evidence="2 3">LMG 1529</strain>
    </source>
</reference>
<comment type="caution">
    <text evidence="2">The sequence shown here is derived from an EMBL/GenBank/DDBJ whole genome shotgun (WGS) entry which is preliminary data.</text>
</comment>
<keyword evidence="3" id="KW-1185">Reference proteome</keyword>
<organism evidence="2 3">
    <name type="scientific">Novacetimonas maltaceti</name>
    <dbReference type="NCBI Taxonomy" id="1203393"/>
    <lineage>
        <taxon>Bacteria</taxon>
        <taxon>Pseudomonadati</taxon>
        <taxon>Pseudomonadota</taxon>
        <taxon>Alphaproteobacteria</taxon>
        <taxon>Acetobacterales</taxon>
        <taxon>Acetobacteraceae</taxon>
        <taxon>Novacetimonas</taxon>
    </lineage>
</organism>
<dbReference type="InterPro" id="IPR050404">
    <property type="entry name" value="Heme-degrading_MO"/>
</dbReference>
<dbReference type="PANTHER" id="PTHR34474:SF2">
    <property type="entry name" value="SIGNAL TRANSDUCTION PROTEIN TRAP"/>
    <property type="match status" value="1"/>
</dbReference>
<gene>
    <name evidence="2" type="ORF">KMAL_11240</name>
</gene>
<dbReference type="SUPFAM" id="SSF54909">
    <property type="entry name" value="Dimeric alpha+beta barrel"/>
    <property type="match status" value="1"/>
</dbReference>
<dbReference type="Proteomes" id="UP000237344">
    <property type="component" value="Unassembled WGS sequence"/>
</dbReference>
<sequence length="111" mass="12789">MYIAMNRFRIPPENEDAFRERWLGREVHLHTVPGFISFQLLAGPRHDDHILYASHTVWQSRVAFENWTRSDEFRAAHASAGTKKPLMIGPPVFEGFDVVQNIIARMPDSEG</sequence>
<proteinExistence type="predicted"/>
<dbReference type="Gene3D" id="3.30.70.100">
    <property type="match status" value="1"/>
</dbReference>
<evidence type="ECO:0000313" key="3">
    <source>
        <dbReference type="Proteomes" id="UP000237344"/>
    </source>
</evidence>
<dbReference type="AlphaFoldDB" id="A0A2S3W310"/>
<dbReference type="RefSeq" id="WP_110094770.1">
    <property type="nucleotide sequence ID" value="NZ_NKUE01000011.1"/>
</dbReference>
<evidence type="ECO:0000313" key="2">
    <source>
        <dbReference type="EMBL" id="POF63217.1"/>
    </source>
</evidence>
<dbReference type="PANTHER" id="PTHR34474">
    <property type="entry name" value="SIGNAL TRANSDUCTION PROTEIN TRAP"/>
    <property type="match status" value="1"/>
</dbReference>
<dbReference type="Pfam" id="PF03992">
    <property type="entry name" value="ABM"/>
    <property type="match status" value="1"/>
</dbReference>
<dbReference type="PROSITE" id="PS51725">
    <property type="entry name" value="ABM"/>
    <property type="match status" value="1"/>
</dbReference>
<feature type="domain" description="ABM" evidence="1">
    <location>
        <begin position="2"/>
        <end position="96"/>
    </location>
</feature>
<protein>
    <recommendedName>
        <fullName evidence="1">ABM domain-containing protein</fullName>
    </recommendedName>
</protein>
<accession>A0A2S3W310</accession>
<dbReference type="InterPro" id="IPR011008">
    <property type="entry name" value="Dimeric_a/b-barrel"/>
</dbReference>
<dbReference type="OrthoDB" id="9798115at2"/>